<proteinExistence type="predicted"/>
<dbReference type="KEGG" id="als:DJ013_02775"/>
<keyword evidence="1" id="KW-0472">Membrane</keyword>
<protein>
    <submittedName>
        <fullName evidence="2">FUSC family protein</fullName>
    </submittedName>
</protein>
<evidence type="ECO:0000313" key="2">
    <source>
        <dbReference type="EMBL" id="AWV97154.1"/>
    </source>
</evidence>
<keyword evidence="1" id="KW-0812">Transmembrane</keyword>
<feature type="transmembrane region" description="Helical" evidence="1">
    <location>
        <begin position="29"/>
        <end position="60"/>
    </location>
</feature>
<name>A0A2Z4G7K0_9BACT</name>
<reference evidence="2 3" key="1">
    <citation type="submission" date="2018-05" db="EMBL/GenBank/DDBJ databases">
        <title>Complete genome sequence of Arcticibacterium luteifluviistationis SM1504T, a cytophagaceae bacterium isolated from Arctic surface seawater.</title>
        <authorList>
            <person name="Li Y."/>
            <person name="Qin Q.-L."/>
        </authorList>
    </citation>
    <scope>NUCLEOTIDE SEQUENCE [LARGE SCALE GENOMIC DNA]</scope>
    <source>
        <strain evidence="2 3">SM1504</strain>
    </source>
</reference>
<organism evidence="2 3">
    <name type="scientific">Arcticibacterium luteifluviistationis</name>
    <dbReference type="NCBI Taxonomy" id="1784714"/>
    <lineage>
        <taxon>Bacteria</taxon>
        <taxon>Pseudomonadati</taxon>
        <taxon>Bacteroidota</taxon>
        <taxon>Cytophagia</taxon>
        <taxon>Cytophagales</taxon>
        <taxon>Leadbetterellaceae</taxon>
        <taxon>Arcticibacterium</taxon>
    </lineage>
</organism>
<keyword evidence="3" id="KW-1185">Reference proteome</keyword>
<gene>
    <name evidence="2" type="ORF">DJ013_02775</name>
</gene>
<sequence>MKEKELSDLTDEELLLEAKKAKPSAITNALLIGFLIGIIAYSIMVNSVGLFTLIPLFFIYKLVNGPKDTKELERLMKERNLKNPQ</sequence>
<accession>A0A2Z4G7K0</accession>
<dbReference type="OrthoDB" id="887293at2"/>
<dbReference type="AlphaFoldDB" id="A0A2Z4G7K0"/>
<dbReference type="RefSeq" id="WP_111370256.1">
    <property type="nucleotide sequence ID" value="NZ_CP029480.1"/>
</dbReference>
<evidence type="ECO:0000313" key="3">
    <source>
        <dbReference type="Proteomes" id="UP000249873"/>
    </source>
</evidence>
<dbReference type="EMBL" id="CP029480">
    <property type="protein sequence ID" value="AWV97154.1"/>
    <property type="molecule type" value="Genomic_DNA"/>
</dbReference>
<dbReference type="Proteomes" id="UP000249873">
    <property type="component" value="Chromosome"/>
</dbReference>
<evidence type="ECO:0000256" key="1">
    <source>
        <dbReference type="SAM" id="Phobius"/>
    </source>
</evidence>
<keyword evidence="1" id="KW-1133">Transmembrane helix</keyword>